<keyword evidence="6" id="KW-0175">Coiled coil</keyword>
<dbReference type="GO" id="GO:0000155">
    <property type="term" value="F:phosphorelay sensor kinase activity"/>
    <property type="evidence" value="ECO:0007669"/>
    <property type="project" value="InterPro"/>
</dbReference>
<dbReference type="PROSITE" id="PS50109">
    <property type="entry name" value="HIS_KIN"/>
    <property type="match status" value="1"/>
</dbReference>
<dbReference type="InterPro" id="IPR003661">
    <property type="entry name" value="HisK_dim/P_dom"/>
</dbReference>
<organism evidence="10 11">
    <name type="scientific">Candidatus Terasakiella magnetica</name>
    <dbReference type="NCBI Taxonomy" id="1867952"/>
    <lineage>
        <taxon>Bacteria</taxon>
        <taxon>Pseudomonadati</taxon>
        <taxon>Pseudomonadota</taxon>
        <taxon>Alphaproteobacteria</taxon>
        <taxon>Rhodospirillales</taxon>
        <taxon>Terasakiellaceae</taxon>
        <taxon>Terasakiella</taxon>
    </lineage>
</organism>
<dbReference type="InterPro" id="IPR036890">
    <property type="entry name" value="HATPase_C_sf"/>
</dbReference>
<dbReference type="EMBL" id="FLYE01000048">
    <property type="protein sequence ID" value="SCA58317.1"/>
    <property type="molecule type" value="Genomic_DNA"/>
</dbReference>
<evidence type="ECO:0000256" key="6">
    <source>
        <dbReference type="SAM" id="Coils"/>
    </source>
</evidence>
<evidence type="ECO:0000259" key="9">
    <source>
        <dbReference type="PROSITE" id="PS50110"/>
    </source>
</evidence>
<dbReference type="EC" id="2.7.13.3" evidence="2"/>
<keyword evidence="7" id="KW-1133">Transmembrane helix</keyword>
<feature type="transmembrane region" description="Helical" evidence="7">
    <location>
        <begin position="7"/>
        <end position="29"/>
    </location>
</feature>
<keyword evidence="10" id="KW-0808">Transferase</keyword>
<feature type="transmembrane region" description="Helical" evidence="7">
    <location>
        <begin position="335"/>
        <end position="358"/>
    </location>
</feature>
<evidence type="ECO:0000256" key="7">
    <source>
        <dbReference type="SAM" id="Phobius"/>
    </source>
</evidence>
<evidence type="ECO:0000256" key="3">
    <source>
        <dbReference type="ARBA" id="ARBA00022553"/>
    </source>
</evidence>
<feature type="domain" description="Histidine kinase" evidence="8">
    <location>
        <begin position="398"/>
        <end position="619"/>
    </location>
</feature>
<dbReference type="RefSeq" id="WP_069190314.1">
    <property type="nucleotide sequence ID" value="NZ_FLYE01000048.1"/>
</dbReference>
<dbReference type="InterPro" id="IPR005467">
    <property type="entry name" value="His_kinase_dom"/>
</dbReference>
<dbReference type="InterPro" id="IPR001789">
    <property type="entry name" value="Sig_transdc_resp-reg_receiver"/>
</dbReference>
<dbReference type="FunFam" id="3.30.565.10:FF:000010">
    <property type="entry name" value="Sensor histidine kinase RcsC"/>
    <property type="match status" value="1"/>
</dbReference>
<dbReference type="PANTHER" id="PTHR45339:SF1">
    <property type="entry name" value="HYBRID SIGNAL TRANSDUCTION HISTIDINE KINASE J"/>
    <property type="match status" value="1"/>
</dbReference>
<keyword evidence="10" id="KW-0418">Kinase</keyword>
<dbReference type="Proteomes" id="UP000231658">
    <property type="component" value="Unassembled WGS sequence"/>
</dbReference>
<dbReference type="Pfam" id="PF02518">
    <property type="entry name" value="HATPase_c"/>
    <property type="match status" value="1"/>
</dbReference>
<dbReference type="OrthoDB" id="9812260at2"/>
<evidence type="ECO:0000256" key="1">
    <source>
        <dbReference type="ARBA" id="ARBA00000085"/>
    </source>
</evidence>
<dbReference type="Pfam" id="PF00512">
    <property type="entry name" value="HisKA"/>
    <property type="match status" value="1"/>
</dbReference>
<dbReference type="InterPro" id="IPR011006">
    <property type="entry name" value="CheY-like_superfamily"/>
</dbReference>
<dbReference type="Gene3D" id="3.40.50.2300">
    <property type="match status" value="1"/>
</dbReference>
<feature type="domain" description="Response regulatory" evidence="9">
    <location>
        <begin position="637"/>
        <end position="754"/>
    </location>
</feature>
<comment type="catalytic activity">
    <reaction evidence="1">
        <text>ATP + protein L-histidine = ADP + protein N-phospho-L-histidine.</text>
        <dbReference type="EC" id="2.7.13.3"/>
    </reaction>
</comment>
<dbReference type="PRINTS" id="PR00344">
    <property type="entry name" value="BCTRLSENSOR"/>
</dbReference>
<dbReference type="CDD" id="cd16922">
    <property type="entry name" value="HATPase_EvgS-ArcB-TorS-like"/>
    <property type="match status" value="1"/>
</dbReference>
<dbReference type="SMART" id="SM00448">
    <property type="entry name" value="REC"/>
    <property type="match status" value="1"/>
</dbReference>
<dbReference type="SMART" id="SM00388">
    <property type="entry name" value="HisKA"/>
    <property type="match status" value="1"/>
</dbReference>
<dbReference type="Pfam" id="PF14827">
    <property type="entry name" value="dCache_3"/>
    <property type="match status" value="1"/>
</dbReference>
<dbReference type="InterPro" id="IPR029150">
    <property type="entry name" value="dCache_3"/>
</dbReference>
<dbReference type="SUPFAM" id="SSF52172">
    <property type="entry name" value="CheY-like"/>
    <property type="match status" value="1"/>
</dbReference>
<dbReference type="CDD" id="cd17546">
    <property type="entry name" value="REC_hyHK_CKI1_RcsC-like"/>
    <property type="match status" value="1"/>
</dbReference>
<keyword evidence="7" id="KW-0472">Membrane</keyword>
<gene>
    <name evidence="10" type="ORF">MTBPR1_90164</name>
</gene>
<dbReference type="SUPFAM" id="SSF55874">
    <property type="entry name" value="ATPase domain of HSP90 chaperone/DNA topoisomerase II/histidine kinase"/>
    <property type="match status" value="1"/>
</dbReference>
<accession>A0A1C3RM06</accession>
<dbReference type="Gene3D" id="3.30.565.10">
    <property type="entry name" value="Histidine kinase-like ATPase, C-terminal domain"/>
    <property type="match status" value="1"/>
</dbReference>
<keyword evidence="7" id="KW-0812">Transmembrane</keyword>
<evidence type="ECO:0000313" key="10">
    <source>
        <dbReference type="EMBL" id="SCA58317.1"/>
    </source>
</evidence>
<reference evidence="10 11" key="1">
    <citation type="submission" date="2016-07" db="EMBL/GenBank/DDBJ databases">
        <authorList>
            <person name="Lefevre C.T."/>
        </authorList>
    </citation>
    <scope>NUCLEOTIDE SEQUENCE [LARGE SCALE GENOMIC DNA]</scope>
    <source>
        <strain evidence="10">PR1</strain>
    </source>
</reference>
<dbReference type="InterPro" id="IPR004358">
    <property type="entry name" value="Sig_transdc_His_kin-like_C"/>
</dbReference>
<dbReference type="InterPro" id="IPR036097">
    <property type="entry name" value="HisK_dim/P_sf"/>
</dbReference>
<sequence>MGLRGKRIFLFITLCIFIADACFVLINYYQDKTSLQRELELKSHQYQTAFDVAMTMTTRNMLQLATYVANDVSVRRVFAQAAKVHEDEGGGKGGPLSAQYRAKLYNEVAGSWQKMKERFYVRQLHFHLPPKDTSFLRVHRLSKWGDDLSPLRHMIMDVMDDHIPREGLELGRIYAGIRGAVPVFAPTDGESNGEFIGALEAGTSYSEIIDLLKKQVGTDIAILLNGERVSKVKWKNDLGGEHAEDCGCFIEASSSDELVEFIPKMDMAQYRENEPFKLRTDIVQWGDSRYALTNFGIRDYIGDKEKSPTPVGRVAMWYNVDHKYMELASNTQVNIIYAIFGFIIIESLIYYGLGFATAQLKEEVSKQSGEISKLLEEVVEQKDKAVNASQAKSEFLANMSHELRTPMMGIRGVLDLLKTDQDLSQNSQNLLHDLDSSAQSLIHIVDEILDISKIEAGKLAIERVSSQPAGLIDELVKVFGPAAKQKRLELKTNAHLHEGYWCKLDPTRFKQIVTNLINNALKFTLDGFVKVTMERVEEDGIQYLIVEVSDSGIGMTKGQVDHIFERFKQADGSTTRKYGGTGLGLAISSELSHLHGGDLSVESQKNIGSTFTLKLPVEESEPLIEEAEEQQALSELDILLAEDNLINQKVVLAMLNKHGHRVVVANDGEQAVEQAHKQKFDVILMDMQMPKMDGLEATKHIRQGEGPNQGSVILAFTADAIREHRERYFASGVNDIVTKPIKIEDLEEKVRRFIQGT</sequence>
<dbReference type="PROSITE" id="PS50110">
    <property type="entry name" value="RESPONSE_REGULATORY"/>
    <property type="match status" value="1"/>
</dbReference>
<feature type="modified residue" description="4-aspartylphosphate" evidence="5">
    <location>
        <position position="686"/>
    </location>
</feature>
<keyword evidence="4" id="KW-0902">Two-component regulatory system</keyword>
<dbReference type="Pfam" id="PF00072">
    <property type="entry name" value="Response_reg"/>
    <property type="match status" value="1"/>
</dbReference>
<proteinExistence type="predicted"/>
<evidence type="ECO:0000313" key="11">
    <source>
        <dbReference type="Proteomes" id="UP000231658"/>
    </source>
</evidence>
<protein>
    <recommendedName>
        <fullName evidence="2">histidine kinase</fullName>
        <ecNumber evidence="2">2.7.13.3</ecNumber>
    </recommendedName>
</protein>
<dbReference type="AlphaFoldDB" id="A0A1C3RM06"/>
<dbReference type="SMART" id="SM00387">
    <property type="entry name" value="HATPase_c"/>
    <property type="match status" value="1"/>
</dbReference>
<dbReference type="InterPro" id="IPR003594">
    <property type="entry name" value="HATPase_dom"/>
</dbReference>
<evidence type="ECO:0000256" key="5">
    <source>
        <dbReference type="PROSITE-ProRule" id="PRU00169"/>
    </source>
</evidence>
<evidence type="ECO:0000256" key="4">
    <source>
        <dbReference type="ARBA" id="ARBA00023012"/>
    </source>
</evidence>
<dbReference type="Gene3D" id="1.10.287.130">
    <property type="match status" value="1"/>
</dbReference>
<dbReference type="PANTHER" id="PTHR45339">
    <property type="entry name" value="HYBRID SIGNAL TRANSDUCTION HISTIDINE KINASE J"/>
    <property type="match status" value="1"/>
</dbReference>
<dbReference type="SUPFAM" id="SSF47384">
    <property type="entry name" value="Homodimeric domain of signal transducing histidine kinase"/>
    <property type="match status" value="1"/>
</dbReference>
<evidence type="ECO:0000256" key="2">
    <source>
        <dbReference type="ARBA" id="ARBA00012438"/>
    </source>
</evidence>
<evidence type="ECO:0000259" key="8">
    <source>
        <dbReference type="PROSITE" id="PS50109"/>
    </source>
</evidence>
<feature type="coiled-coil region" evidence="6">
    <location>
        <begin position="357"/>
        <end position="391"/>
    </location>
</feature>
<name>A0A1C3RM06_9PROT</name>
<keyword evidence="11" id="KW-1185">Reference proteome</keyword>
<dbReference type="STRING" id="1867952.MTBPR1_90164"/>
<keyword evidence="3 5" id="KW-0597">Phosphoprotein</keyword>
<dbReference type="CDD" id="cd00082">
    <property type="entry name" value="HisKA"/>
    <property type="match status" value="1"/>
</dbReference>